<evidence type="ECO:0000313" key="2">
    <source>
        <dbReference type="EMBL" id="QHT97612.1"/>
    </source>
</evidence>
<feature type="domain" description="DRBM" evidence="1">
    <location>
        <begin position="3"/>
        <end position="71"/>
    </location>
</feature>
<proteinExistence type="predicted"/>
<dbReference type="AlphaFoldDB" id="A0A6C0IWY7"/>
<evidence type="ECO:0000259" key="1">
    <source>
        <dbReference type="PROSITE" id="PS50137"/>
    </source>
</evidence>
<dbReference type="SMART" id="SM00358">
    <property type="entry name" value="DSRM"/>
    <property type="match status" value="1"/>
</dbReference>
<organism evidence="2">
    <name type="scientific">viral metagenome</name>
    <dbReference type="NCBI Taxonomy" id="1070528"/>
    <lineage>
        <taxon>unclassified sequences</taxon>
        <taxon>metagenomes</taxon>
        <taxon>organismal metagenomes</taxon>
    </lineage>
</organism>
<dbReference type="InterPro" id="IPR014720">
    <property type="entry name" value="dsRBD_dom"/>
</dbReference>
<sequence>MSNPISQLNELGPGVRVNYTFEPYKINGVEGFKCRVTLLKDRETLDCEGISTKRREAKLRAAQQMVALLKLLFPMVPLALYSQRPNLDDAYKRVDFISLTTRYQILHLTEIRSGTIYLYVNQTSKTYCVMTKQISRPEPVLEPSCPVELFNDPIRFTDWSQGPITQAQETYLSKRIEFALCS</sequence>
<protein>
    <recommendedName>
        <fullName evidence="1">DRBM domain-containing protein</fullName>
    </recommendedName>
</protein>
<dbReference type="PROSITE" id="PS50137">
    <property type="entry name" value="DS_RBD"/>
    <property type="match status" value="1"/>
</dbReference>
<reference evidence="2" key="1">
    <citation type="journal article" date="2020" name="Nature">
        <title>Giant virus diversity and host interactions through global metagenomics.</title>
        <authorList>
            <person name="Schulz F."/>
            <person name="Roux S."/>
            <person name="Paez-Espino D."/>
            <person name="Jungbluth S."/>
            <person name="Walsh D.A."/>
            <person name="Denef V.J."/>
            <person name="McMahon K.D."/>
            <person name="Konstantinidis K.T."/>
            <person name="Eloe-Fadrosh E.A."/>
            <person name="Kyrpides N.C."/>
            <person name="Woyke T."/>
        </authorList>
    </citation>
    <scope>NUCLEOTIDE SEQUENCE</scope>
    <source>
        <strain evidence="2">GVMAG-M-3300025572-1</strain>
    </source>
</reference>
<accession>A0A6C0IWY7</accession>
<dbReference type="Gene3D" id="3.30.160.20">
    <property type="match status" value="1"/>
</dbReference>
<name>A0A6C0IWY7_9ZZZZ</name>
<dbReference type="SUPFAM" id="SSF54768">
    <property type="entry name" value="dsRNA-binding domain-like"/>
    <property type="match status" value="1"/>
</dbReference>
<dbReference type="CDD" id="cd00048">
    <property type="entry name" value="DSRM_SF"/>
    <property type="match status" value="1"/>
</dbReference>
<dbReference type="EMBL" id="MN740283">
    <property type="protein sequence ID" value="QHT97612.1"/>
    <property type="molecule type" value="Genomic_DNA"/>
</dbReference>